<dbReference type="AlphaFoldDB" id="A0A2V1D4V3"/>
<sequence>MVVVAVAGGTGSVGRTLVDALKESKEHQVIVLGRKIPAGGESGVQVFAVDYSDVAGLTKTLEENNVHTVISAMVMYDAAAAQAEVNLVAAAAKSSCTVRFVASNWGLASPEDESLRIPHNAFREHSIETLRKTDLEWTQVHNSYFLDYFGMPHVETYLSPLVFAIDIANRKAVMPGTTGDEIITFTYTKDMAKFVVAALDLPKWDEVMHCYSDNATLKEVLQIAEEMTGSKFSVTYDPVEKLQRGEVTELPSHKDLYDYFPRPILEGMLAIFGLWTVNGLMELRKEGSLNEKFPDIKTVSVRDILGVWKGK</sequence>
<dbReference type="GO" id="GO:0016491">
    <property type="term" value="F:oxidoreductase activity"/>
    <property type="evidence" value="ECO:0007669"/>
    <property type="project" value="UniProtKB-KW"/>
</dbReference>
<proteinExistence type="inferred from homology"/>
<gene>
    <name evidence="5" type="ORF">DM02DRAFT_662346</name>
</gene>
<comment type="similarity">
    <text evidence="1">Belongs to the NmrA-type oxidoreductase family. Isoflavone reductase subfamily.</text>
</comment>
<keyword evidence="3" id="KW-0560">Oxidoreductase</keyword>
<feature type="domain" description="NmrA-like" evidence="4">
    <location>
        <begin position="4"/>
        <end position="244"/>
    </location>
</feature>
<keyword evidence="6" id="KW-1185">Reference proteome</keyword>
<dbReference type="STRING" id="97972.A0A2V1D4V3"/>
<accession>A0A2V1D4V3</accession>
<evidence type="ECO:0000259" key="4">
    <source>
        <dbReference type="Pfam" id="PF05368"/>
    </source>
</evidence>
<dbReference type="Pfam" id="PF05368">
    <property type="entry name" value="NmrA"/>
    <property type="match status" value="1"/>
</dbReference>
<evidence type="ECO:0000313" key="5">
    <source>
        <dbReference type="EMBL" id="PVH93056.1"/>
    </source>
</evidence>
<dbReference type="PANTHER" id="PTHR47706:SF4">
    <property type="entry name" value="NMRA-LIKE DOMAIN-CONTAINING PROTEIN"/>
    <property type="match status" value="1"/>
</dbReference>
<name>A0A2V1D4V3_9PLEO</name>
<dbReference type="Gene3D" id="3.40.50.720">
    <property type="entry name" value="NAD(P)-binding Rossmann-like Domain"/>
    <property type="match status" value="1"/>
</dbReference>
<dbReference type="InterPro" id="IPR008030">
    <property type="entry name" value="NmrA-like"/>
</dbReference>
<dbReference type="InterPro" id="IPR051609">
    <property type="entry name" value="NmrA/Isoflavone_reductase-like"/>
</dbReference>
<dbReference type="Proteomes" id="UP000244855">
    <property type="component" value="Unassembled WGS sequence"/>
</dbReference>
<organism evidence="5 6">
    <name type="scientific">Periconia macrospinosa</name>
    <dbReference type="NCBI Taxonomy" id="97972"/>
    <lineage>
        <taxon>Eukaryota</taxon>
        <taxon>Fungi</taxon>
        <taxon>Dikarya</taxon>
        <taxon>Ascomycota</taxon>
        <taxon>Pezizomycotina</taxon>
        <taxon>Dothideomycetes</taxon>
        <taxon>Pleosporomycetidae</taxon>
        <taxon>Pleosporales</taxon>
        <taxon>Massarineae</taxon>
        <taxon>Periconiaceae</taxon>
        <taxon>Periconia</taxon>
    </lineage>
</organism>
<dbReference type="EMBL" id="KZ805620">
    <property type="protein sequence ID" value="PVH93056.1"/>
    <property type="molecule type" value="Genomic_DNA"/>
</dbReference>
<dbReference type="OrthoDB" id="419598at2759"/>
<dbReference type="InterPro" id="IPR036291">
    <property type="entry name" value="NAD(P)-bd_dom_sf"/>
</dbReference>
<evidence type="ECO:0000256" key="2">
    <source>
        <dbReference type="ARBA" id="ARBA00022857"/>
    </source>
</evidence>
<evidence type="ECO:0000256" key="1">
    <source>
        <dbReference type="ARBA" id="ARBA00005725"/>
    </source>
</evidence>
<dbReference type="PANTHER" id="PTHR47706">
    <property type="entry name" value="NMRA-LIKE FAMILY PROTEIN"/>
    <property type="match status" value="1"/>
</dbReference>
<reference evidence="5 6" key="1">
    <citation type="journal article" date="2018" name="Sci. Rep.">
        <title>Comparative genomics provides insights into the lifestyle and reveals functional heterogeneity of dark septate endophytic fungi.</title>
        <authorList>
            <person name="Knapp D.G."/>
            <person name="Nemeth J.B."/>
            <person name="Barry K."/>
            <person name="Hainaut M."/>
            <person name="Henrissat B."/>
            <person name="Johnson J."/>
            <person name="Kuo A."/>
            <person name="Lim J.H.P."/>
            <person name="Lipzen A."/>
            <person name="Nolan M."/>
            <person name="Ohm R.A."/>
            <person name="Tamas L."/>
            <person name="Grigoriev I.V."/>
            <person name="Spatafora J.W."/>
            <person name="Nagy L.G."/>
            <person name="Kovacs G.M."/>
        </authorList>
    </citation>
    <scope>NUCLEOTIDE SEQUENCE [LARGE SCALE GENOMIC DNA]</scope>
    <source>
        <strain evidence="5 6">DSE2036</strain>
    </source>
</reference>
<protein>
    <submittedName>
        <fullName evidence="5">NAD(P)-binding protein</fullName>
    </submittedName>
</protein>
<evidence type="ECO:0000256" key="3">
    <source>
        <dbReference type="ARBA" id="ARBA00023002"/>
    </source>
</evidence>
<evidence type="ECO:0000313" key="6">
    <source>
        <dbReference type="Proteomes" id="UP000244855"/>
    </source>
</evidence>
<keyword evidence="2" id="KW-0521">NADP</keyword>
<dbReference type="SUPFAM" id="SSF51735">
    <property type="entry name" value="NAD(P)-binding Rossmann-fold domains"/>
    <property type="match status" value="1"/>
</dbReference>